<dbReference type="EMBL" id="DAAYJB010000021">
    <property type="protein sequence ID" value="HAG4415463.1"/>
    <property type="molecule type" value="Genomic_DNA"/>
</dbReference>
<protein>
    <recommendedName>
        <fullName evidence="5">Protein-tyrosine-phosphatase</fullName>
    </recommendedName>
</protein>
<dbReference type="PROSITE" id="PS50055">
    <property type="entry name" value="TYR_PHOSPHATASE_PTP"/>
    <property type="match status" value="1"/>
</dbReference>
<reference evidence="3" key="2">
    <citation type="submission" date="2020-02" db="EMBL/GenBank/DDBJ databases">
        <authorList>
            <consortium name="NCBI Pathogen Detection Project"/>
        </authorList>
    </citation>
    <scope>NUCLEOTIDE SEQUENCE</scope>
    <source>
        <strain evidence="4">MA.MC_08-0123</strain>
        <strain evidence="3">MA.MC_08-0298</strain>
    </source>
</reference>
<evidence type="ECO:0000313" key="3">
    <source>
        <dbReference type="EMBL" id="HAG4415463.1"/>
    </source>
</evidence>
<evidence type="ECO:0000259" key="1">
    <source>
        <dbReference type="PROSITE" id="PS50055"/>
    </source>
</evidence>
<dbReference type="PROSITE" id="PS00383">
    <property type="entry name" value="TYR_PHOSPHATASE_1"/>
    <property type="match status" value="1"/>
</dbReference>
<dbReference type="InterPro" id="IPR016130">
    <property type="entry name" value="Tyr_Pase_AS"/>
</dbReference>
<evidence type="ECO:0008006" key="5">
    <source>
        <dbReference type="Google" id="ProtNLM"/>
    </source>
</evidence>
<gene>
    <name evidence="4" type="ORF">G8431_004453</name>
    <name evidence="3" type="ORF">G8505_004462</name>
</gene>
<dbReference type="Gene3D" id="3.90.190.10">
    <property type="entry name" value="Protein tyrosine phosphatase superfamily"/>
    <property type="match status" value="1"/>
</dbReference>
<dbReference type="SUPFAM" id="SSF52799">
    <property type="entry name" value="(Phosphotyrosine protein) phosphatases II"/>
    <property type="match status" value="1"/>
</dbReference>
<organism evidence="3">
    <name type="scientific">Salmonella enterica</name>
    <name type="common">Salmonella choleraesuis</name>
    <dbReference type="NCBI Taxonomy" id="28901"/>
    <lineage>
        <taxon>Bacteria</taxon>
        <taxon>Pseudomonadati</taxon>
        <taxon>Pseudomonadota</taxon>
        <taxon>Gammaproteobacteria</taxon>
        <taxon>Enterobacterales</taxon>
        <taxon>Enterobacteriaceae</taxon>
        <taxon>Salmonella</taxon>
    </lineage>
</organism>
<proteinExistence type="predicted"/>
<dbReference type="InterPro" id="IPR000242">
    <property type="entry name" value="PTP_cat"/>
</dbReference>
<feature type="domain" description="Tyrosine-protein phosphatase" evidence="1">
    <location>
        <begin position="263"/>
        <end position="501"/>
    </location>
</feature>
<dbReference type="InterPro" id="IPR029021">
    <property type="entry name" value="Prot-tyrosine_phosphatase-like"/>
</dbReference>
<reference evidence="3" key="1">
    <citation type="journal article" date="2018" name="Genome Biol.">
        <title>SKESA: strategic k-mer extension for scrupulous assemblies.</title>
        <authorList>
            <person name="Souvorov A."/>
            <person name="Agarwala R."/>
            <person name="Lipman D.J."/>
        </authorList>
    </citation>
    <scope>NUCLEOTIDE SEQUENCE</scope>
    <source>
        <strain evidence="4">MA.MC_08-0123</strain>
        <strain evidence="3">MA.MC_08-0298</strain>
    </source>
</reference>
<accession>A0A763MLR8</accession>
<dbReference type="PROSITE" id="PS50056">
    <property type="entry name" value="TYR_PHOSPHATASE_2"/>
    <property type="match status" value="1"/>
</dbReference>
<comment type="caution">
    <text evidence="3">The sequence shown here is derived from an EMBL/GenBank/DDBJ whole genome shotgun (WGS) entry which is preliminary data.</text>
</comment>
<dbReference type="SMART" id="SM00404">
    <property type="entry name" value="PTPc_motif"/>
    <property type="match status" value="1"/>
</dbReference>
<dbReference type="Pfam" id="PF00102">
    <property type="entry name" value="Y_phosphatase"/>
    <property type="match status" value="1"/>
</dbReference>
<dbReference type="AlphaFoldDB" id="A0A763MLR8"/>
<sequence>MNSVNNVASFINQRSNAPLCIKNNSVVVMHGSRRTAVLQKIHCLSKKKQAVIENNNRNTLQAFTKALESEYGFVISPTLNNRDNKPLTQREAKKIDSEVRGLNVLKKLSVKPENVSEQRLAFWPSESIPGSIRFIDESGMAKVVDSVAKIKEKCSEDFLRFVELKSAYCNLNFCFDKENLQTFIHAIYEFIAKCKDMSLVQALVTLLDMKVGEPKISFEKLTTLDINKCNKMMVELKPIISEFGKLLDATVFSGKRICAPVFETIPYSDMTVEPRTQARLKDGTPLAVNMLSYNNKNVALARSYPMKDGLQNHFKMLMEQNCKHLVVLTPQNEMDKKGDAFYNYFSSGGEYGDISISVKKELSNEKENRYKMTLQNKMDGTTRCLDVIHVNDWKDKDIIDVNHLISLASELNLDGVPPAIHCLGGVGRTGTLAVAMQMLRSNNTALTEEYIDSIIEKFRQDRNGHMVQGPQRQLLTEMARTIKNAQTFPSYKHEYVNISGWNSKL</sequence>
<dbReference type="InterPro" id="IPR003595">
    <property type="entry name" value="Tyr_Pase_cat"/>
</dbReference>
<dbReference type="InterPro" id="IPR050348">
    <property type="entry name" value="Protein-Tyr_Phosphatase"/>
</dbReference>
<name>A0A763MLR8_SALER</name>
<dbReference type="GO" id="GO:0004725">
    <property type="term" value="F:protein tyrosine phosphatase activity"/>
    <property type="evidence" value="ECO:0007669"/>
    <property type="project" value="InterPro"/>
</dbReference>
<evidence type="ECO:0000313" key="4">
    <source>
        <dbReference type="EMBL" id="HAG4424261.1"/>
    </source>
</evidence>
<evidence type="ECO:0000259" key="2">
    <source>
        <dbReference type="PROSITE" id="PS50056"/>
    </source>
</evidence>
<dbReference type="InterPro" id="IPR000387">
    <property type="entry name" value="Tyr_Pase_dom"/>
</dbReference>
<dbReference type="SMART" id="SM00194">
    <property type="entry name" value="PTPc"/>
    <property type="match status" value="1"/>
</dbReference>
<dbReference type="PANTHER" id="PTHR19134:SF449">
    <property type="entry name" value="TYROSINE-PROTEIN PHOSPHATASE 1"/>
    <property type="match status" value="1"/>
</dbReference>
<feature type="domain" description="Tyrosine specific protein phosphatases" evidence="2">
    <location>
        <begin position="402"/>
        <end position="473"/>
    </location>
</feature>
<dbReference type="PANTHER" id="PTHR19134">
    <property type="entry name" value="RECEPTOR-TYPE TYROSINE-PROTEIN PHOSPHATASE"/>
    <property type="match status" value="1"/>
</dbReference>
<dbReference type="EMBL" id="DAAYJC010000023">
    <property type="protein sequence ID" value="HAG4424261.1"/>
    <property type="molecule type" value="Genomic_DNA"/>
</dbReference>